<protein>
    <submittedName>
        <fullName evidence="2">Zinc finger, CCHC-type containing protein</fullName>
    </submittedName>
</protein>
<dbReference type="Proteomes" id="UP001151760">
    <property type="component" value="Unassembled WGS sequence"/>
</dbReference>
<proteinExistence type="predicted"/>
<dbReference type="EMBL" id="BQNB010018733">
    <property type="protein sequence ID" value="GJT77668.1"/>
    <property type="molecule type" value="Genomic_DNA"/>
</dbReference>
<dbReference type="PANTHER" id="PTHR33223:SF11">
    <property type="entry name" value="ELEMENT PROTEIN, PUTATIVE-RELATED"/>
    <property type="match status" value="1"/>
</dbReference>
<dbReference type="InterPro" id="IPR005162">
    <property type="entry name" value="Retrotrans_gag_dom"/>
</dbReference>
<comment type="caution">
    <text evidence="2">The sequence shown here is derived from an EMBL/GenBank/DDBJ whole genome shotgun (WGS) entry which is preliminary data.</text>
</comment>
<evidence type="ECO:0000313" key="3">
    <source>
        <dbReference type="Proteomes" id="UP001151760"/>
    </source>
</evidence>
<organism evidence="2 3">
    <name type="scientific">Tanacetum coccineum</name>
    <dbReference type="NCBI Taxonomy" id="301880"/>
    <lineage>
        <taxon>Eukaryota</taxon>
        <taxon>Viridiplantae</taxon>
        <taxon>Streptophyta</taxon>
        <taxon>Embryophyta</taxon>
        <taxon>Tracheophyta</taxon>
        <taxon>Spermatophyta</taxon>
        <taxon>Magnoliopsida</taxon>
        <taxon>eudicotyledons</taxon>
        <taxon>Gunneridae</taxon>
        <taxon>Pentapetalae</taxon>
        <taxon>asterids</taxon>
        <taxon>campanulids</taxon>
        <taxon>Asterales</taxon>
        <taxon>Asteraceae</taxon>
        <taxon>Asteroideae</taxon>
        <taxon>Anthemideae</taxon>
        <taxon>Anthemidinae</taxon>
        <taxon>Tanacetum</taxon>
    </lineage>
</organism>
<dbReference type="Pfam" id="PF03732">
    <property type="entry name" value="Retrotrans_gag"/>
    <property type="match status" value="1"/>
</dbReference>
<evidence type="ECO:0000259" key="1">
    <source>
        <dbReference type="Pfam" id="PF03732"/>
    </source>
</evidence>
<keyword evidence="3" id="KW-1185">Reference proteome</keyword>
<feature type="domain" description="Retrotransposon gag" evidence="1">
    <location>
        <begin position="113"/>
        <end position="169"/>
    </location>
</feature>
<dbReference type="PANTHER" id="PTHR33223">
    <property type="entry name" value="CCHC-TYPE DOMAIN-CONTAINING PROTEIN"/>
    <property type="match status" value="1"/>
</dbReference>
<evidence type="ECO:0000313" key="2">
    <source>
        <dbReference type="EMBL" id="GJT77668.1"/>
    </source>
</evidence>
<gene>
    <name evidence="2" type="ORF">Tco_1044393</name>
</gene>
<reference evidence="2" key="2">
    <citation type="submission" date="2022-01" db="EMBL/GenBank/DDBJ databases">
        <authorList>
            <person name="Yamashiro T."/>
            <person name="Shiraishi A."/>
            <person name="Satake H."/>
            <person name="Nakayama K."/>
        </authorList>
    </citation>
    <scope>NUCLEOTIDE SEQUENCE</scope>
</reference>
<sequence>MEASFIDENNGVAHWVNLLSNVSTRPISAAAKNVERATEREDMKNFSERKKETLGWLLEKIHVTWAHFEKKRTRLQLYTKSLEEIIIQTVETASPALATASELDQDGVKSTTTASESSNWLERLPTGSISTWEDLTTRFLAQFFPLGRTAKLSNDILMFQQHQGESLSEA</sequence>
<accession>A0ABQ5GPT3</accession>
<name>A0ABQ5GPT3_9ASTR</name>
<reference evidence="2" key="1">
    <citation type="journal article" date="2022" name="Int. J. Mol. Sci.">
        <title>Draft Genome of Tanacetum Coccineum: Genomic Comparison of Closely Related Tanacetum-Family Plants.</title>
        <authorList>
            <person name="Yamashiro T."/>
            <person name="Shiraishi A."/>
            <person name="Nakayama K."/>
            <person name="Satake H."/>
        </authorList>
    </citation>
    <scope>NUCLEOTIDE SEQUENCE</scope>
</reference>